<feature type="compositionally biased region" description="Basic and acidic residues" evidence="5">
    <location>
        <begin position="383"/>
        <end position="395"/>
    </location>
</feature>
<proteinExistence type="predicted"/>
<dbReference type="EMBL" id="JBBPBM010000090">
    <property type="protein sequence ID" value="KAK8509612.1"/>
    <property type="molecule type" value="Genomic_DNA"/>
</dbReference>
<dbReference type="CDD" id="cd00167">
    <property type="entry name" value="SANT"/>
    <property type="match status" value="3"/>
</dbReference>
<keyword evidence="4" id="KW-0539">Nucleus</keyword>
<feature type="domain" description="HTH myb-type" evidence="7">
    <location>
        <begin position="38"/>
        <end position="89"/>
    </location>
</feature>
<evidence type="ECO:0000256" key="3">
    <source>
        <dbReference type="ARBA" id="ARBA00023163"/>
    </source>
</evidence>
<feature type="region of interest" description="Disordered" evidence="5">
    <location>
        <begin position="365"/>
        <end position="395"/>
    </location>
</feature>
<feature type="domain" description="Myb-like" evidence="6">
    <location>
        <begin position="90"/>
        <end position="141"/>
    </location>
</feature>
<organism evidence="8 9">
    <name type="scientific">Hibiscus sabdariffa</name>
    <name type="common">roselle</name>
    <dbReference type="NCBI Taxonomy" id="183260"/>
    <lineage>
        <taxon>Eukaryota</taxon>
        <taxon>Viridiplantae</taxon>
        <taxon>Streptophyta</taxon>
        <taxon>Embryophyta</taxon>
        <taxon>Tracheophyta</taxon>
        <taxon>Spermatophyta</taxon>
        <taxon>Magnoliopsida</taxon>
        <taxon>eudicotyledons</taxon>
        <taxon>Gunneridae</taxon>
        <taxon>Pentapetalae</taxon>
        <taxon>rosids</taxon>
        <taxon>malvids</taxon>
        <taxon>Malvales</taxon>
        <taxon>Malvaceae</taxon>
        <taxon>Malvoideae</taxon>
        <taxon>Hibiscus</taxon>
    </lineage>
</organism>
<dbReference type="InterPro" id="IPR001005">
    <property type="entry name" value="SANT/Myb"/>
</dbReference>
<sequence length="395" mass="44775">MKQVKEQGDTDNTTNIDDTTDNAVRKTVSVQGRISGPTRRSTKGGWTEEEDNMLTIAVQKFNGKNWKKIAESVPHRTDVQCLHRWQKVLNPDLVKGPWSKEEDSLIFDLVGKQGKKKWSEIAKHLPGRIGKQCRERWCNHLNPDIKKTAWTEEEELILIRAHGTYGNRWAEIAKLLPGRTENSIKNHWNCSVRKKVELLVASRINADNHGRSIDLYNGNCRVMRTDKNDPMKPSSSNDDAHDSSTKIHRVHSCNASESENCNITCLAGPSQQLKDHISAPCYREDVLSAYVDNESNSCFRSQNGGGDNTEDVEFEVGFLSYKSLQLKDLNTYMSTGKFPDTDSYIRRASSPESILRNAAKSFKNMPSIIRKRSSETRTSGNDNAKKRLEHAHSME</sequence>
<comment type="caution">
    <text evidence="8">The sequence shown here is derived from an EMBL/GenBank/DDBJ whole genome shotgun (WGS) entry which is preliminary data.</text>
</comment>
<feature type="domain" description="Myb-like" evidence="6">
    <location>
        <begin position="38"/>
        <end position="89"/>
    </location>
</feature>
<dbReference type="InterPro" id="IPR017930">
    <property type="entry name" value="Myb_dom"/>
</dbReference>
<feature type="region of interest" description="Disordered" evidence="5">
    <location>
        <begin position="1"/>
        <end position="48"/>
    </location>
</feature>
<evidence type="ECO:0000313" key="8">
    <source>
        <dbReference type="EMBL" id="KAK8509612.1"/>
    </source>
</evidence>
<evidence type="ECO:0000256" key="1">
    <source>
        <dbReference type="ARBA" id="ARBA00004123"/>
    </source>
</evidence>
<dbReference type="InterPro" id="IPR009057">
    <property type="entry name" value="Homeodomain-like_sf"/>
</dbReference>
<keyword evidence="3" id="KW-0804">Transcription</keyword>
<dbReference type="PROSITE" id="PS50090">
    <property type="entry name" value="MYB_LIKE"/>
    <property type="match status" value="3"/>
</dbReference>
<dbReference type="SMART" id="SM00717">
    <property type="entry name" value="SANT"/>
    <property type="match status" value="3"/>
</dbReference>
<evidence type="ECO:0000256" key="4">
    <source>
        <dbReference type="ARBA" id="ARBA00023242"/>
    </source>
</evidence>
<keyword evidence="2" id="KW-0805">Transcription regulation</keyword>
<evidence type="ECO:0000256" key="2">
    <source>
        <dbReference type="ARBA" id="ARBA00023015"/>
    </source>
</evidence>
<keyword evidence="9" id="KW-1185">Reference proteome</keyword>
<dbReference type="SUPFAM" id="SSF46689">
    <property type="entry name" value="Homeodomain-like"/>
    <property type="match status" value="2"/>
</dbReference>
<dbReference type="PANTHER" id="PTHR45614">
    <property type="entry name" value="MYB PROTEIN-RELATED"/>
    <property type="match status" value="1"/>
</dbReference>
<dbReference type="Gene3D" id="1.10.10.60">
    <property type="entry name" value="Homeodomain-like"/>
    <property type="match status" value="3"/>
</dbReference>
<evidence type="ECO:0000313" key="9">
    <source>
        <dbReference type="Proteomes" id="UP001472677"/>
    </source>
</evidence>
<name>A0ABR2BR23_9ROSI</name>
<comment type="subcellular location">
    <subcellularLocation>
        <location evidence="1">Nucleus</location>
    </subcellularLocation>
</comment>
<protein>
    <submittedName>
        <fullName evidence="8">Uncharacterized protein</fullName>
    </submittedName>
</protein>
<evidence type="ECO:0000256" key="5">
    <source>
        <dbReference type="SAM" id="MobiDB-lite"/>
    </source>
</evidence>
<dbReference type="Pfam" id="PF00249">
    <property type="entry name" value="Myb_DNA-binding"/>
    <property type="match status" value="1"/>
</dbReference>
<evidence type="ECO:0000259" key="7">
    <source>
        <dbReference type="PROSITE" id="PS51294"/>
    </source>
</evidence>
<reference evidence="8 9" key="1">
    <citation type="journal article" date="2024" name="G3 (Bethesda)">
        <title>Genome assembly of Hibiscus sabdariffa L. provides insights into metabolisms of medicinal natural products.</title>
        <authorList>
            <person name="Kim T."/>
        </authorList>
    </citation>
    <scope>NUCLEOTIDE SEQUENCE [LARGE SCALE GENOMIC DNA]</scope>
    <source>
        <strain evidence="8">TK-2024</strain>
        <tissue evidence="8">Old leaves</tissue>
    </source>
</reference>
<dbReference type="Pfam" id="PF13921">
    <property type="entry name" value="Myb_DNA-bind_6"/>
    <property type="match status" value="1"/>
</dbReference>
<feature type="domain" description="HTH myb-type" evidence="7">
    <location>
        <begin position="146"/>
        <end position="196"/>
    </location>
</feature>
<gene>
    <name evidence="8" type="ORF">V6N12_001698</name>
</gene>
<feature type="domain" description="HTH myb-type" evidence="7">
    <location>
        <begin position="90"/>
        <end position="145"/>
    </location>
</feature>
<feature type="domain" description="Myb-like" evidence="6">
    <location>
        <begin position="142"/>
        <end position="192"/>
    </location>
</feature>
<accession>A0ABR2BR23</accession>
<dbReference type="PROSITE" id="PS51294">
    <property type="entry name" value="HTH_MYB"/>
    <property type="match status" value="3"/>
</dbReference>
<evidence type="ECO:0000259" key="6">
    <source>
        <dbReference type="PROSITE" id="PS50090"/>
    </source>
</evidence>
<dbReference type="PANTHER" id="PTHR45614:SF232">
    <property type="entry name" value="TRANSCRIPTION FACTOR MYB3R-2"/>
    <property type="match status" value="1"/>
</dbReference>
<dbReference type="Proteomes" id="UP001472677">
    <property type="component" value="Unassembled WGS sequence"/>
</dbReference>
<dbReference type="InterPro" id="IPR050560">
    <property type="entry name" value="MYB_TF"/>
</dbReference>